<feature type="non-terminal residue" evidence="1">
    <location>
        <position position="1"/>
    </location>
</feature>
<protein>
    <submittedName>
        <fullName evidence="1">Semaphorin-4G</fullName>
    </submittedName>
</protein>
<gene>
    <name evidence="1" type="primary">SEMA4G.2</name>
    <name evidence="1" type="ORF">GBF38_010372</name>
</gene>
<dbReference type="EMBL" id="CM024806">
    <property type="protein sequence ID" value="KAG8008757.1"/>
    <property type="molecule type" value="Genomic_DNA"/>
</dbReference>
<evidence type="ECO:0000313" key="1">
    <source>
        <dbReference type="EMBL" id="KAG8008757.1"/>
    </source>
</evidence>
<organism evidence="1 2">
    <name type="scientific">Nibea albiflora</name>
    <name type="common">Yellow drum</name>
    <name type="synonym">Corvina albiflora</name>
    <dbReference type="NCBI Taxonomy" id="240163"/>
    <lineage>
        <taxon>Eukaryota</taxon>
        <taxon>Metazoa</taxon>
        <taxon>Chordata</taxon>
        <taxon>Craniata</taxon>
        <taxon>Vertebrata</taxon>
        <taxon>Euteleostomi</taxon>
        <taxon>Actinopterygii</taxon>
        <taxon>Neopterygii</taxon>
        <taxon>Teleostei</taxon>
        <taxon>Neoteleostei</taxon>
        <taxon>Acanthomorphata</taxon>
        <taxon>Eupercaria</taxon>
        <taxon>Sciaenidae</taxon>
        <taxon>Nibea</taxon>
    </lineage>
</organism>
<sequence>FFIINVCRIPAGLLGGARFTGSSQNYSTLLLEEDAGLLYVGGRGALYALNTTNISTPANPTIDWDASPEQKKQCLNKGRDNQTECYNHVRFLQRFNETHLYVCGTNAFRPLCAYVDAERFSFSSGFEEGRDRCPYDPAKGYTGLLVDGEMFTASQYEFRSSPDIRRNFPFPTLRTEEAPTRWLLEANFVGSVLLKESINSSIGDDDKIYFFFTERSQEQIAYPSQTKVSRVARVCKVNIINHNHVNVVSENDWGGQRTLQRKWTTFLKARMVCSVPEYELHLNILRSVFVLQGRDAQSSIFYGVFGLEWKNIKASAICQYAFSDVQKVFDGPYMEVQDSKWREYTGKVPEPRPGSCITDAHRSQGINSSRDLPDNILTFARRHPLMARQVHPIGVRPLMFKRSVNYVKIAVYKETALDGKIYTVLFLGTDDGWLHRAVDIDGEMHIIEELQLFDKPQPIDSMVISTALRSIYVGARSGVVQVPMSACRRYASCYDCVFARDPFCAWDGRACVEISTRAQRSNLTQDIARGVRGCKENSGNVFHRRRSVMAGDDVLLQCELRSNLATPRWTLNGKELQGYGLNSGYRIGTDGLLIIGARSQQSGSYRCFAVENSASVLVYLYTVRVHTDTYYPVEPTDTTDPTTVSSPTVFSTSSPTEQPLPSPPAPLPSGAEFQTYRHMEAVYISLVAVLGGLCLVLTVVLLYVSFCTRRAPQNRKFSQQQLHVLGSSERKRSSHFELRTISSHCNGRQGRRSISVPTFGDLGDSFLQIVPCEDELSPSKTPPPAPPLPLPPPLPNMDYANGLSATLPTVLRKMNGNSYVLLRQADSEGMSPLYHSFTEELNRILEKRKHTQLDVQPDESSI</sequence>
<keyword evidence="2" id="KW-1185">Reference proteome</keyword>
<evidence type="ECO:0000313" key="2">
    <source>
        <dbReference type="Proteomes" id="UP000805704"/>
    </source>
</evidence>
<comment type="caution">
    <text evidence="1">The sequence shown here is derived from an EMBL/GenBank/DDBJ whole genome shotgun (WGS) entry which is preliminary data.</text>
</comment>
<dbReference type="Proteomes" id="UP000805704">
    <property type="component" value="Chromosome 18"/>
</dbReference>
<accession>A0ACB7F3L6</accession>
<proteinExistence type="predicted"/>
<name>A0ACB7F3L6_NIBAL</name>
<reference evidence="1" key="1">
    <citation type="submission" date="2020-04" db="EMBL/GenBank/DDBJ databases">
        <title>A chromosome-scale assembly and high-density genetic map of the yellow drum (Nibea albiflora) genome.</title>
        <authorList>
            <person name="Xu D."/>
            <person name="Zhang W."/>
            <person name="Chen R."/>
            <person name="Tan P."/>
            <person name="Wang L."/>
            <person name="Song H."/>
            <person name="Tian L."/>
            <person name="Zhu Q."/>
            <person name="Wang B."/>
        </authorList>
    </citation>
    <scope>NUCLEOTIDE SEQUENCE</scope>
    <source>
        <strain evidence="1">ZJHYS-2018</strain>
    </source>
</reference>